<dbReference type="AlphaFoldDB" id="A0A024WED3"/>
<sequence length="373" mass="44655">MLNSLVPVNIIKIMNGLIFYKIMDKKFIESIMSKIEKAYVCKGSEVNFSRNRKNNYSNNNESSEKIDVYNKTYEIKKNKNMYKKISSNDKYMFKNEKEKFNFICLNTLLNYMSYTNDIQYYNIKVHLIKMIKNIIIKDEKKIDVRLLCSIFISYTRLNIYDKILFYNIYKKLQTQKLNFGNIISILSYMNKTAIYDKHILFTCCKDIFKKINDKNIIQNNQLSHLIHFLFILTSISQLFLFNKFHIVLSYIFRILYYIYVYINNQLIITKKKKKINLFNILNILYHFFLLIPLHNHKNVIECVNISHLNILNSLLSYKYKHKYHVAPTPSDIQRSVLNIVNKMLLGHGNIKVSYEYKMHNMPYQIDILIIKGV</sequence>
<dbReference type="GO" id="GO:2000779">
    <property type="term" value="P:regulation of double-strand break repair"/>
    <property type="evidence" value="ECO:0007669"/>
    <property type="project" value="TreeGrafter"/>
</dbReference>
<dbReference type="GO" id="GO:0006325">
    <property type="term" value="P:chromatin organization"/>
    <property type="evidence" value="ECO:0007669"/>
    <property type="project" value="InterPro"/>
</dbReference>
<proteinExistence type="predicted"/>
<dbReference type="GO" id="GO:0005634">
    <property type="term" value="C:nucleus"/>
    <property type="evidence" value="ECO:0007669"/>
    <property type="project" value="TreeGrafter"/>
</dbReference>
<dbReference type="PANTHER" id="PTHR13468">
    <property type="entry name" value="DEK PROTEIN"/>
    <property type="match status" value="1"/>
</dbReference>
<dbReference type="GO" id="GO:0042393">
    <property type="term" value="F:histone binding"/>
    <property type="evidence" value="ECO:0007669"/>
    <property type="project" value="TreeGrafter"/>
</dbReference>
<feature type="transmembrane region" description="Helical" evidence="1">
    <location>
        <begin position="275"/>
        <end position="293"/>
    </location>
</feature>
<keyword evidence="1" id="KW-1133">Transmembrane helix</keyword>
<evidence type="ECO:0000256" key="1">
    <source>
        <dbReference type="SAM" id="Phobius"/>
    </source>
</evidence>
<dbReference type="GO" id="GO:0003677">
    <property type="term" value="F:DNA binding"/>
    <property type="evidence" value="ECO:0007669"/>
    <property type="project" value="InterPro"/>
</dbReference>
<dbReference type="PANTHER" id="PTHR13468:SF1">
    <property type="entry name" value="PROTEIN DEK"/>
    <property type="match status" value="1"/>
</dbReference>
<keyword evidence="1" id="KW-0812">Transmembrane</keyword>
<accession>A0A024WED3</accession>
<evidence type="ECO:0000313" key="2">
    <source>
        <dbReference type="EMBL" id="ETW38893.1"/>
    </source>
</evidence>
<dbReference type="Proteomes" id="UP000030708">
    <property type="component" value="Unassembled WGS sequence"/>
</dbReference>
<dbReference type="InterPro" id="IPR044198">
    <property type="entry name" value="DEK"/>
</dbReference>
<protein>
    <submittedName>
        <fullName evidence="2">Uncharacterized protein</fullName>
    </submittedName>
</protein>
<feature type="transmembrane region" description="Helical" evidence="1">
    <location>
        <begin position="222"/>
        <end position="240"/>
    </location>
</feature>
<name>A0A024WED3_PLAFA</name>
<reference evidence="2 3" key="1">
    <citation type="submission" date="2013-02" db="EMBL/GenBank/DDBJ databases">
        <title>The Genome Annotation of Plasmodium falciparum Tanzania (2000708).</title>
        <authorList>
            <consortium name="The Broad Institute Genome Sequencing Platform"/>
            <consortium name="The Broad Institute Genome Sequencing Center for Infectious Disease"/>
            <person name="Neafsey D."/>
            <person name="Hoffman S."/>
            <person name="Volkman S."/>
            <person name="Rosenthal P."/>
            <person name="Walker B."/>
            <person name="Young S.K."/>
            <person name="Zeng Q."/>
            <person name="Gargeya S."/>
            <person name="Fitzgerald M."/>
            <person name="Haas B."/>
            <person name="Abouelleil A."/>
            <person name="Allen A.W."/>
            <person name="Alvarado L."/>
            <person name="Arachchi H.M."/>
            <person name="Berlin A.M."/>
            <person name="Chapman S.B."/>
            <person name="Gainer-Dewar J."/>
            <person name="Goldberg J."/>
            <person name="Griggs A."/>
            <person name="Gujja S."/>
            <person name="Hansen M."/>
            <person name="Howarth C."/>
            <person name="Imamovic A."/>
            <person name="Ireland A."/>
            <person name="Larimer J."/>
            <person name="McCowan C."/>
            <person name="Murphy C."/>
            <person name="Pearson M."/>
            <person name="Poon T.W."/>
            <person name="Priest M."/>
            <person name="Roberts A."/>
            <person name="Saif S."/>
            <person name="Shea T."/>
            <person name="Sisk P."/>
            <person name="Sykes S."/>
            <person name="Wortman J."/>
            <person name="Nusbaum C."/>
            <person name="Birren B."/>
        </authorList>
    </citation>
    <scope>NUCLEOTIDE SEQUENCE [LARGE SCALE GENOMIC DNA]</scope>
    <source>
        <strain evidence="3">Tanzania (2000708)</strain>
    </source>
</reference>
<feature type="transmembrane region" description="Helical" evidence="1">
    <location>
        <begin position="246"/>
        <end position="263"/>
    </location>
</feature>
<evidence type="ECO:0000313" key="3">
    <source>
        <dbReference type="Proteomes" id="UP000030708"/>
    </source>
</evidence>
<keyword evidence="1" id="KW-0472">Membrane</keyword>
<dbReference type="EMBL" id="KI926279">
    <property type="protein sequence ID" value="ETW38893.1"/>
    <property type="molecule type" value="Genomic_DNA"/>
</dbReference>
<gene>
    <name evidence="2" type="ORF">PFTANZ_00370</name>
</gene>
<organism evidence="2 3">
    <name type="scientific">Plasmodium falciparum Tanzania</name>
    <name type="common">2000708</name>
    <dbReference type="NCBI Taxonomy" id="1036725"/>
    <lineage>
        <taxon>Eukaryota</taxon>
        <taxon>Sar</taxon>
        <taxon>Alveolata</taxon>
        <taxon>Apicomplexa</taxon>
        <taxon>Aconoidasida</taxon>
        <taxon>Haemosporida</taxon>
        <taxon>Plasmodiidae</taxon>
        <taxon>Plasmodium</taxon>
        <taxon>Plasmodium (Laverania)</taxon>
    </lineage>
</organism>
<reference evidence="2 3" key="2">
    <citation type="submission" date="2013-02" db="EMBL/GenBank/DDBJ databases">
        <title>The Genome Sequence of Plasmodium falciparum Tanzania (2000708).</title>
        <authorList>
            <consortium name="The Broad Institute Genome Sequencing Platform"/>
            <consortium name="The Broad Institute Genome Sequencing Center for Infectious Disease"/>
            <person name="Neafsey D."/>
            <person name="Cheeseman I."/>
            <person name="Volkman S."/>
            <person name="Adams J."/>
            <person name="Walker B."/>
            <person name="Young S.K."/>
            <person name="Zeng Q."/>
            <person name="Gargeya S."/>
            <person name="Fitzgerald M."/>
            <person name="Haas B."/>
            <person name="Abouelleil A."/>
            <person name="Alvarado L."/>
            <person name="Arachchi H.M."/>
            <person name="Berlin A.M."/>
            <person name="Chapman S.B."/>
            <person name="Dewar J."/>
            <person name="Goldberg J."/>
            <person name="Griggs A."/>
            <person name="Gujja S."/>
            <person name="Hansen M."/>
            <person name="Howarth C."/>
            <person name="Imamovic A."/>
            <person name="Larimer J."/>
            <person name="McCowan C."/>
            <person name="Murphy C."/>
            <person name="Neiman D."/>
            <person name="Pearson M."/>
            <person name="Priest M."/>
            <person name="Roberts A."/>
            <person name="Saif S."/>
            <person name="Shea T."/>
            <person name="Sisk P."/>
            <person name="Sykes S."/>
            <person name="Wortman J."/>
            <person name="Nusbaum C."/>
            <person name="Birren B."/>
        </authorList>
    </citation>
    <scope>NUCLEOTIDE SEQUENCE [LARGE SCALE GENOMIC DNA]</scope>
    <source>
        <strain evidence="3">Tanzania (2000708)</strain>
    </source>
</reference>